<evidence type="ECO:0000256" key="9">
    <source>
        <dbReference type="ARBA" id="ARBA00022778"/>
    </source>
</evidence>
<evidence type="ECO:0000256" key="11">
    <source>
        <dbReference type="ARBA" id="ARBA00022955"/>
    </source>
</evidence>
<proteinExistence type="inferred from homology"/>
<dbReference type="SUPFAM" id="SSF55811">
    <property type="entry name" value="Nudix"/>
    <property type="match status" value="1"/>
</dbReference>
<dbReference type="EC" id="5.3.3.2" evidence="6"/>
<sequence length="283" mass="31460">MRRIFSCVVTAANAVRASGHAGHVTSSDVPNIRSKSTWTTAVNMSGATTAAREHGHAGEQTVGLDAQQVALLNEPCILVDEHDRPQGISSKLECHLMKNINEGMLHRAFSVFLFNSQKKLLLQQRSFAKITFPGCFTNSCCSHPLAVPSEQEEESALGVRRAACRRLEAELGIDREHVQPEDLTFVTRVLYKASSDGIWGEHEVDYVLLLCKDLAINPNPNEVHTCRWVTFDGVCSMLREAETGTISLSPWFKRIADSPLLSSWWEALDNPESVSDRHTIHRL</sequence>
<keyword evidence="12" id="KW-0443">Lipid metabolism</keyword>
<keyword evidence="9" id="KW-0756">Sterol biosynthesis</keyword>
<comment type="catalytic activity">
    <reaction evidence="1">
        <text>isopentenyl diphosphate = dimethylallyl diphosphate</text>
        <dbReference type="Rhea" id="RHEA:23284"/>
        <dbReference type="ChEBI" id="CHEBI:57623"/>
        <dbReference type="ChEBI" id="CHEBI:128769"/>
        <dbReference type="EC" id="5.3.3.2"/>
    </reaction>
</comment>
<evidence type="ECO:0000256" key="12">
    <source>
        <dbReference type="ARBA" id="ARBA00023098"/>
    </source>
</evidence>
<evidence type="ECO:0000256" key="10">
    <source>
        <dbReference type="ARBA" id="ARBA00022842"/>
    </source>
</evidence>
<dbReference type="AlphaFoldDB" id="A0A8C4QIR7"/>
<comment type="function">
    <text evidence="3">Catalyzes the 1,3-allylic rearrangement of the homoallylic substrate isopentenyl (IPP) to its highly electrophilic allylic isomer, dimethylallyl diphosphate (DMAPP).</text>
</comment>
<comment type="similarity">
    <text evidence="5">Belongs to the IPP isomerase type 1 family.</text>
</comment>
<dbReference type="PANTHER" id="PTHR10885:SF0">
    <property type="entry name" value="ISOPENTENYL-DIPHOSPHATE DELTA-ISOMERASE"/>
    <property type="match status" value="1"/>
</dbReference>
<dbReference type="InterPro" id="IPR011876">
    <property type="entry name" value="IsopentenylPP_isomerase_typ1"/>
</dbReference>
<dbReference type="CDD" id="cd02885">
    <property type="entry name" value="NUDIX_IPP_Isomerase"/>
    <property type="match status" value="1"/>
</dbReference>
<dbReference type="Gene3D" id="3.90.79.10">
    <property type="entry name" value="Nucleoside Triphosphate Pyrophosphohydrolase"/>
    <property type="match status" value="1"/>
</dbReference>
<comment type="cofactor">
    <cofactor evidence="2">
        <name>Mg(2+)</name>
        <dbReference type="ChEBI" id="CHEBI:18420"/>
    </cofactor>
</comment>
<dbReference type="NCBIfam" id="TIGR02150">
    <property type="entry name" value="IPP_isom_1"/>
    <property type="match status" value="1"/>
</dbReference>
<feature type="domain" description="Nudix hydrolase" evidence="15">
    <location>
        <begin position="104"/>
        <end position="254"/>
    </location>
</feature>
<dbReference type="UniPathway" id="UPA00059">
    <property type="reaction ID" value="UER00104"/>
</dbReference>
<keyword evidence="9" id="KW-0753">Steroid metabolism</keyword>
<evidence type="ECO:0000256" key="4">
    <source>
        <dbReference type="ARBA" id="ARBA00004826"/>
    </source>
</evidence>
<evidence type="ECO:0000313" key="16">
    <source>
        <dbReference type="Ensembl" id="ENSEBUP00000015321.1"/>
    </source>
</evidence>
<evidence type="ECO:0000256" key="2">
    <source>
        <dbReference type="ARBA" id="ARBA00001946"/>
    </source>
</evidence>
<keyword evidence="7" id="KW-0444">Lipid biosynthesis</keyword>
<dbReference type="GO" id="GO:0004452">
    <property type="term" value="F:isopentenyl-diphosphate delta-isomerase activity"/>
    <property type="evidence" value="ECO:0007669"/>
    <property type="project" value="UniProtKB-EC"/>
</dbReference>
<dbReference type="OMA" id="KAPFDNG"/>
<keyword evidence="17" id="KW-1185">Reference proteome</keyword>
<dbReference type="FunFam" id="3.90.79.10:FF:000012">
    <property type="entry name" value="Isopentenyl-diphosphate Delta-isomerase 1"/>
    <property type="match status" value="1"/>
</dbReference>
<dbReference type="GO" id="GO:0050992">
    <property type="term" value="P:dimethylallyl diphosphate biosynthetic process"/>
    <property type="evidence" value="ECO:0007669"/>
    <property type="project" value="UniProtKB-UniPathway"/>
</dbReference>
<reference evidence="16" key="2">
    <citation type="submission" date="2025-09" db="UniProtKB">
        <authorList>
            <consortium name="Ensembl"/>
        </authorList>
    </citation>
    <scope>IDENTIFICATION</scope>
</reference>
<dbReference type="GeneTree" id="ENSGT00390000008527"/>
<dbReference type="InterPro" id="IPR015797">
    <property type="entry name" value="NUDIX_hydrolase-like_dom_sf"/>
</dbReference>
<name>A0A8C4QIR7_EPTBU</name>
<dbReference type="InterPro" id="IPR000086">
    <property type="entry name" value="NUDIX_hydrolase_dom"/>
</dbReference>
<evidence type="ECO:0000256" key="7">
    <source>
        <dbReference type="ARBA" id="ARBA00022516"/>
    </source>
</evidence>
<dbReference type="GO" id="GO:0046872">
    <property type="term" value="F:metal ion binding"/>
    <property type="evidence" value="ECO:0007669"/>
    <property type="project" value="UniProtKB-KW"/>
</dbReference>
<keyword evidence="14" id="KW-0413">Isomerase</keyword>
<accession>A0A8C4QIR7</accession>
<keyword evidence="11" id="KW-0752">Steroid biosynthesis</keyword>
<evidence type="ECO:0000256" key="6">
    <source>
        <dbReference type="ARBA" id="ARBA00012057"/>
    </source>
</evidence>
<keyword evidence="9" id="KW-1207">Sterol metabolism</keyword>
<dbReference type="Proteomes" id="UP000694388">
    <property type="component" value="Unplaced"/>
</dbReference>
<keyword evidence="10" id="KW-0460">Magnesium</keyword>
<evidence type="ECO:0000256" key="13">
    <source>
        <dbReference type="ARBA" id="ARBA00023229"/>
    </source>
</evidence>
<evidence type="ECO:0000256" key="3">
    <source>
        <dbReference type="ARBA" id="ARBA00003951"/>
    </source>
</evidence>
<reference evidence="16" key="1">
    <citation type="submission" date="2025-08" db="UniProtKB">
        <authorList>
            <consortium name="Ensembl"/>
        </authorList>
    </citation>
    <scope>IDENTIFICATION</scope>
</reference>
<keyword evidence="9" id="KW-0152">Cholesterol biosynthesis</keyword>
<comment type="pathway">
    <text evidence="4">Isoprenoid biosynthesis; dimethylallyl diphosphate biosynthesis; dimethylallyl diphosphate from isopentenyl diphosphate: step 1/1.</text>
</comment>
<evidence type="ECO:0000259" key="15">
    <source>
        <dbReference type="PROSITE" id="PS51462"/>
    </source>
</evidence>
<evidence type="ECO:0000256" key="14">
    <source>
        <dbReference type="ARBA" id="ARBA00023235"/>
    </source>
</evidence>
<dbReference type="GO" id="GO:0006695">
    <property type="term" value="P:cholesterol biosynthetic process"/>
    <property type="evidence" value="ECO:0007669"/>
    <property type="project" value="UniProtKB-KW"/>
</dbReference>
<dbReference type="Pfam" id="PF00293">
    <property type="entry name" value="NUDIX"/>
    <property type="match status" value="1"/>
</dbReference>
<keyword evidence="13" id="KW-0414">Isoprene biosynthesis</keyword>
<protein>
    <recommendedName>
        <fullName evidence="6">isopentenyl-diphosphate Delta-isomerase</fullName>
        <ecNumber evidence="6">5.3.3.2</ecNumber>
    </recommendedName>
</protein>
<dbReference type="GO" id="GO:0009240">
    <property type="term" value="P:isopentenyl diphosphate biosynthetic process"/>
    <property type="evidence" value="ECO:0007669"/>
    <property type="project" value="TreeGrafter"/>
</dbReference>
<dbReference type="Ensembl" id="ENSEBUT00000015897.1">
    <property type="protein sequence ID" value="ENSEBUP00000015321.1"/>
    <property type="gene ID" value="ENSEBUG00000009651.1"/>
</dbReference>
<dbReference type="GO" id="GO:0005737">
    <property type="term" value="C:cytoplasm"/>
    <property type="evidence" value="ECO:0007669"/>
    <property type="project" value="TreeGrafter"/>
</dbReference>
<evidence type="ECO:0000256" key="8">
    <source>
        <dbReference type="ARBA" id="ARBA00022723"/>
    </source>
</evidence>
<dbReference type="PANTHER" id="PTHR10885">
    <property type="entry name" value="ISOPENTENYL-DIPHOSPHATE DELTA-ISOMERASE"/>
    <property type="match status" value="1"/>
</dbReference>
<keyword evidence="9" id="KW-0153">Cholesterol metabolism</keyword>
<evidence type="ECO:0000256" key="1">
    <source>
        <dbReference type="ARBA" id="ARBA00000374"/>
    </source>
</evidence>
<evidence type="ECO:0000313" key="17">
    <source>
        <dbReference type="Proteomes" id="UP000694388"/>
    </source>
</evidence>
<evidence type="ECO:0000256" key="5">
    <source>
        <dbReference type="ARBA" id="ARBA00007579"/>
    </source>
</evidence>
<keyword evidence="8" id="KW-0479">Metal-binding</keyword>
<dbReference type="PROSITE" id="PS51462">
    <property type="entry name" value="NUDIX"/>
    <property type="match status" value="1"/>
</dbReference>
<organism evidence="16 17">
    <name type="scientific">Eptatretus burgeri</name>
    <name type="common">Inshore hagfish</name>
    <dbReference type="NCBI Taxonomy" id="7764"/>
    <lineage>
        <taxon>Eukaryota</taxon>
        <taxon>Metazoa</taxon>
        <taxon>Chordata</taxon>
        <taxon>Craniata</taxon>
        <taxon>Vertebrata</taxon>
        <taxon>Cyclostomata</taxon>
        <taxon>Myxini</taxon>
        <taxon>Myxiniformes</taxon>
        <taxon>Myxinidae</taxon>
        <taxon>Eptatretinae</taxon>
        <taxon>Eptatretus</taxon>
    </lineage>
</organism>